<evidence type="ECO:0000256" key="1">
    <source>
        <dbReference type="ARBA" id="ARBA00022723"/>
    </source>
</evidence>
<accession>A0A914C5N1</accession>
<dbReference type="WBParaSite" id="ACRNAN_Path_353.g1344.t1">
    <property type="protein sequence ID" value="ACRNAN_Path_353.g1344.t1"/>
    <property type="gene ID" value="ACRNAN_Path_353.g1344"/>
</dbReference>
<evidence type="ECO:0000256" key="2">
    <source>
        <dbReference type="ARBA" id="ARBA00022771"/>
    </source>
</evidence>
<dbReference type="GO" id="GO:0008270">
    <property type="term" value="F:zinc ion binding"/>
    <property type="evidence" value="ECO:0007669"/>
    <property type="project" value="UniProtKB-KW"/>
</dbReference>
<keyword evidence="1" id="KW-0479">Metal-binding</keyword>
<dbReference type="Pfam" id="PF04500">
    <property type="entry name" value="FLYWCH"/>
    <property type="match status" value="1"/>
</dbReference>
<feature type="domain" description="FLYWCH-type" evidence="4">
    <location>
        <begin position="35"/>
        <end position="93"/>
    </location>
</feature>
<dbReference type="Gene3D" id="2.20.25.240">
    <property type="match status" value="1"/>
</dbReference>
<evidence type="ECO:0000259" key="4">
    <source>
        <dbReference type="Pfam" id="PF04500"/>
    </source>
</evidence>
<evidence type="ECO:0000313" key="6">
    <source>
        <dbReference type="WBParaSite" id="ACRNAN_Path_353.g1344.t1"/>
    </source>
</evidence>
<name>A0A914C5N1_9BILA</name>
<protein>
    <submittedName>
        <fullName evidence="6">FLYWCH-type domain-containing protein</fullName>
    </submittedName>
</protein>
<dbReference type="InterPro" id="IPR007588">
    <property type="entry name" value="Znf_FLYWCH"/>
</dbReference>
<keyword evidence="5" id="KW-1185">Reference proteome</keyword>
<reference evidence="6" key="1">
    <citation type="submission" date="2022-11" db="UniProtKB">
        <authorList>
            <consortium name="WormBaseParasite"/>
        </authorList>
    </citation>
    <scope>IDENTIFICATION</scope>
</reference>
<keyword evidence="2" id="KW-0863">Zinc-finger</keyword>
<organism evidence="5 6">
    <name type="scientific">Acrobeloides nanus</name>
    <dbReference type="NCBI Taxonomy" id="290746"/>
    <lineage>
        <taxon>Eukaryota</taxon>
        <taxon>Metazoa</taxon>
        <taxon>Ecdysozoa</taxon>
        <taxon>Nematoda</taxon>
        <taxon>Chromadorea</taxon>
        <taxon>Rhabditida</taxon>
        <taxon>Tylenchina</taxon>
        <taxon>Cephalobomorpha</taxon>
        <taxon>Cephaloboidea</taxon>
        <taxon>Cephalobidae</taxon>
        <taxon>Acrobeloides</taxon>
    </lineage>
</organism>
<sequence>MDRELSDGEIVDSDSEQEVPIQSETVLGNVVFYNSTRGQGNKLECIGHAYNVGKRHPERIIYYCDKRIKYKCPGSVVYYQNKNSIEIVREHNHPVDQSKIEAEKIKRSLYAEASKNPGEASRRLINAHFKRTTPDVLIRLPGYESLSRVVRRNKQNADLYIPEPFTFDEIDHNLLRQFKSVLGEELLLLTTAEPSPLIVFATDTNLDVLRECEIIAVDGTCDVVPSKKVFKQLWIIQGLFEGKFLPLVFCLMKKKKLNNYLTILNKISDYLSPNLRYVIMDFERSAMNAFLTKFAELNLTAEIHGCYFHFDQSLFRKIKEFQWTQAYKDKGTVYFALKRFFYLPFVKLEHIVLAYEFCCAELERVGSVYRKFTKYMDYTWIGKQSLNNAFKVSANVARPTLAYFMNRLVEEHAKIHFNILHPPQGIKLAEKELYLMDVVRNYDYCENFSEYFNDLMGVVLLQL</sequence>
<evidence type="ECO:0000313" key="5">
    <source>
        <dbReference type="Proteomes" id="UP000887540"/>
    </source>
</evidence>
<evidence type="ECO:0000256" key="3">
    <source>
        <dbReference type="ARBA" id="ARBA00022833"/>
    </source>
</evidence>
<dbReference type="Proteomes" id="UP000887540">
    <property type="component" value="Unplaced"/>
</dbReference>
<proteinExistence type="predicted"/>
<keyword evidence="3" id="KW-0862">Zinc</keyword>
<dbReference type="AlphaFoldDB" id="A0A914C5N1"/>